<comment type="caution">
    <text evidence="1">The sequence shown here is derived from an EMBL/GenBank/DDBJ whole genome shotgun (WGS) entry which is preliminary data.</text>
</comment>
<protein>
    <submittedName>
        <fullName evidence="1">Uncharacterized protein</fullName>
    </submittedName>
</protein>
<gene>
    <name evidence="1" type="ORF">ANCCAN_26689</name>
</gene>
<name>A0A368F637_ANCCA</name>
<sequence>MDGKRAYKVRRNSDSLHVNITFTVVSHSSNGVILFAKGDKSRFALRCEMRRVVAE</sequence>
<keyword evidence="2" id="KW-1185">Reference proteome</keyword>
<dbReference type="AlphaFoldDB" id="A0A368F637"/>
<proteinExistence type="predicted"/>
<dbReference type="EMBL" id="JOJR01003868">
    <property type="protein sequence ID" value="RCN27576.1"/>
    <property type="molecule type" value="Genomic_DNA"/>
</dbReference>
<dbReference type="Proteomes" id="UP000252519">
    <property type="component" value="Unassembled WGS sequence"/>
</dbReference>
<reference evidence="1 2" key="1">
    <citation type="submission" date="2014-10" db="EMBL/GenBank/DDBJ databases">
        <title>Draft genome of the hookworm Ancylostoma caninum.</title>
        <authorList>
            <person name="Mitreva M."/>
        </authorList>
    </citation>
    <scope>NUCLEOTIDE SEQUENCE [LARGE SCALE GENOMIC DNA]</scope>
    <source>
        <strain evidence="1 2">Baltimore</strain>
    </source>
</reference>
<accession>A0A368F637</accession>
<organism evidence="1 2">
    <name type="scientific">Ancylostoma caninum</name>
    <name type="common">Dog hookworm</name>
    <dbReference type="NCBI Taxonomy" id="29170"/>
    <lineage>
        <taxon>Eukaryota</taxon>
        <taxon>Metazoa</taxon>
        <taxon>Ecdysozoa</taxon>
        <taxon>Nematoda</taxon>
        <taxon>Chromadorea</taxon>
        <taxon>Rhabditida</taxon>
        <taxon>Rhabditina</taxon>
        <taxon>Rhabditomorpha</taxon>
        <taxon>Strongyloidea</taxon>
        <taxon>Ancylostomatidae</taxon>
        <taxon>Ancylostomatinae</taxon>
        <taxon>Ancylostoma</taxon>
    </lineage>
</organism>
<evidence type="ECO:0000313" key="1">
    <source>
        <dbReference type="EMBL" id="RCN27576.1"/>
    </source>
</evidence>
<evidence type="ECO:0000313" key="2">
    <source>
        <dbReference type="Proteomes" id="UP000252519"/>
    </source>
</evidence>